<evidence type="ECO:0000256" key="1">
    <source>
        <dbReference type="ARBA" id="ARBA00005662"/>
    </source>
</evidence>
<accession>A0A913YB40</accession>
<organism evidence="3 4">
    <name type="scientific">Exaiptasia diaphana</name>
    <name type="common">Tropical sea anemone</name>
    <name type="synonym">Aiptasia pulchella</name>
    <dbReference type="NCBI Taxonomy" id="2652724"/>
    <lineage>
        <taxon>Eukaryota</taxon>
        <taxon>Metazoa</taxon>
        <taxon>Cnidaria</taxon>
        <taxon>Anthozoa</taxon>
        <taxon>Hexacorallia</taxon>
        <taxon>Actiniaria</taxon>
        <taxon>Aiptasiidae</taxon>
        <taxon>Exaiptasia</taxon>
    </lineage>
</organism>
<dbReference type="Gene3D" id="3.60.21.10">
    <property type="match status" value="1"/>
</dbReference>
<dbReference type="GeneID" id="110254415"/>
<dbReference type="InterPro" id="IPR019079">
    <property type="entry name" value="Capsule_synth_CapA"/>
</dbReference>
<protein>
    <recommendedName>
        <fullName evidence="2">Capsule synthesis protein CapA domain-containing protein</fullName>
    </recommendedName>
</protein>
<dbReference type="PANTHER" id="PTHR33393">
    <property type="entry name" value="POLYGLUTAMINE SYNTHESIS ACCESSORY PROTEIN RV0574C-RELATED"/>
    <property type="match status" value="1"/>
</dbReference>
<dbReference type="InterPro" id="IPR052169">
    <property type="entry name" value="CW_Biosynth-Accessory"/>
</dbReference>
<dbReference type="PANTHER" id="PTHR33393:SF11">
    <property type="entry name" value="POLYGLUTAMINE SYNTHESIS ACCESSORY PROTEIN RV0574C-RELATED"/>
    <property type="match status" value="1"/>
</dbReference>
<dbReference type="AlphaFoldDB" id="A0A913YB40"/>
<name>A0A913YB40_EXADI</name>
<dbReference type="SUPFAM" id="SSF56300">
    <property type="entry name" value="Metallo-dependent phosphatases"/>
    <property type="match status" value="1"/>
</dbReference>
<dbReference type="EnsemblMetazoa" id="XM_021061398.2">
    <property type="protein sequence ID" value="XP_020917057.2"/>
    <property type="gene ID" value="LOC110254415"/>
</dbReference>
<proteinExistence type="inferred from homology"/>
<dbReference type="SMART" id="SM00854">
    <property type="entry name" value="PGA_cap"/>
    <property type="match status" value="1"/>
</dbReference>
<dbReference type="CDD" id="cd07381">
    <property type="entry name" value="MPP_CapA"/>
    <property type="match status" value="1"/>
</dbReference>
<dbReference type="Pfam" id="PF09587">
    <property type="entry name" value="PGA_cap"/>
    <property type="match status" value="1"/>
</dbReference>
<reference evidence="3" key="1">
    <citation type="submission" date="2022-11" db="UniProtKB">
        <authorList>
            <consortium name="EnsemblMetazoa"/>
        </authorList>
    </citation>
    <scope>IDENTIFICATION</scope>
</reference>
<dbReference type="InterPro" id="IPR029052">
    <property type="entry name" value="Metallo-depent_PP-like"/>
</dbReference>
<evidence type="ECO:0000259" key="2">
    <source>
        <dbReference type="SMART" id="SM00854"/>
    </source>
</evidence>
<dbReference type="Proteomes" id="UP000887567">
    <property type="component" value="Unplaced"/>
</dbReference>
<sequence>MYIINVRNQFYKINFSSIGAMKRGHQDFNLLILTLLSSCSLILSKDTSVTLVFVGDIAPDGVIFYQDKHAYCSYNQTFELVAPHLQQSDLTIGNLEAPFVTEDMEKYESKEYYPRLRSKPESAYSLKYAGFNILGLNNNHLTDFKEKPIKFTVNLLNKIGIKTFGYTSGTIKENRPQIPLIVNVRGIKIGFLGYCDIFKVKNLETFHYTCIIRQGNGTLGPAIYTDENASRDVTALKKNVDIVVVSMHWGKEYYTNLTETQLHHYVHLKNLGVHLIIGSHPHVLQGHTATKSFLTAFSLGNFLFEPHGSYQGVSIAIF</sequence>
<evidence type="ECO:0000313" key="3">
    <source>
        <dbReference type="EnsemblMetazoa" id="XP_020917057.2"/>
    </source>
</evidence>
<evidence type="ECO:0000313" key="4">
    <source>
        <dbReference type="Proteomes" id="UP000887567"/>
    </source>
</evidence>
<feature type="domain" description="Capsule synthesis protein CapA" evidence="2">
    <location>
        <begin position="50"/>
        <end position="306"/>
    </location>
</feature>
<keyword evidence="4" id="KW-1185">Reference proteome</keyword>
<dbReference type="KEGG" id="epa:110254415"/>
<comment type="similarity">
    <text evidence="1">Belongs to the CapA family.</text>
</comment>
<dbReference type="RefSeq" id="XP_020917057.2">
    <property type="nucleotide sequence ID" value="XM_021061398.2"/>
</dbReference>
<dbReference type="OrthoDB" id="5947431at2759"/>